<feature type="compositionally biased region" description="Basic and acidic residues" evidence="1">
    <location>
        <begin position="64"/>
        <end position="79"/>
    </location>
</feature>
<organism evidence="2 3">
    <name type="scientific">Sarcoptes scabiei</name>
    <name type="common">Itch mite</name>
    <name type="synonym">Acarus scabiei</name>
    <dbReference type="NCBI Taxonomy" id="52283"/>
    <lineage>
        <taxon>Eukaryota</taxon>
        <taxon>Metazoa</taxon>
        <taxon>Ecdysozoa</taxon>
        <taxon>Arthropoda</taxon>
        <taxon>Chelicerata</taxon>
        <taxon>Arachnida</taxon>
        <taxon>Acari</taxon>
        <taxon>Acariformes</taxon>
        <taxon>Sarcoptiformes</taxon>
        <taxon>Astigmata</taxon>
        <taxon>Psoroptidia</taxon>
        <taxon>Sarcoptoidea</taxon>
        <taxon>Sarcoptidae</taxon>
        <taxon>Sarcoptinae</taxon>
        <taxon>Sarcoptes</taxon>
    </lineage>
</organism>
<evidence type="ECO:0000313" key="2">
    <source>
        <dbReference type="EMBL" id="KPM11143.1"/>
    </source>
</evidence>
<reference evidence="2 3" key="1">
    <citation type="journal article" date="2015" name="Parasit. Vectors">
        <title>Draft genome of the scabies mite.</title>
        <authorList>
            <person name="Rider S.D.Jr."/>
            <person name="Morgan M.S."/>
            <person name="Arlian L.G."/>
        </authorList>
    </citation>
    <scope>NUCLEOTIDE SEQUENCE [LARGE SCALE GENOMIC DNA]</scope>
    <source>
        <strain evidence="2">Arlian Lab</strain>
    </source>
</reference>
<protein>
    <submittedName>
        <fullName evidence="2">Uncharacterized protein</fullName>
    </submittedName>
</protein>
<dbReference type="Proteomes" id="UP000616769">
    <property type="component" value="Unassembled WGS sequence"/>
</dbReference>
<dbReference type="AlphaFoldDB" id="A0A132AJN9"/>
<feature type="region of interest" description="Disordered" evidence="1">
    <location>
        <begin position="1"/>
        <end position="99"/>
    </location>
</feature>
<evidence type="ECO:0000256" key="1">
    <source>
        <dbReference type="SAM" id="MobiDB-lite"/>
    </source>
</evidence>
<feature type="compositionally biased region" description="Polar residues" evidence="1">
    <location>
        <begin position="90"/>
        <end position="99"/>
    </location>
</feature>
<evidence type="ECO:0000313" key="3">
    <source>
        <dbReference type="Proteomes" id="UP000616769"/>
    </source>
</evidence>
<gene>
    <name evidence="2" type="ORF">QR98_0097110</name>
</gene>
<proteinExistence type="predicted"/>
<name>A0A132AJN9_SARSC</name>
<accession>A0A132AJN9</accession>
<dbReference type="VEuPathDB" id="VectorBase:SSCA007572"/>
<comment type="caution">
    <text evidence="2">The sequence shown here is derived from an EMBL/GenBank/DDBJ whole genome shotgun (WGS) entry which is preliminary data.</text>
</comment>
<dbReference type="EMBL" id="JXLN01016550">
    <property type="protein sequence ID" value="KPM11143.1"/>
    <property type="molecule type" value="Genomic_DNA"/>
</dbReference>
<sequence length="157" mass="17321">MKPPLIEGLSSQRVVTTTTRSAHQRQRAHAGRGPDARLTPPPSGTIGRRWHHRRGTTGTNAHKPPREPKQVALRKEHGRAPAHWKPTLSPCPQRTSGVPSLATVTREQRVSTYLQVQNHNSKYKNVHARGHRADALDTATSELGDPVTCPQNATHLC</sequence>